<dbReference type="EC" id="2.3.1.225" evidence="11"/>
<evidence type="ECO:0000256" key="9">
    <source>
        <dbReference type="ARBA" id="ARBA00023315"/>
    </source>
</evidence>
<dbReference type="PROSITE" id="PS50216">
    <property type="entry name" value="DHHC"/>
    <property type="match status" value="1"/>
</dbReference>
<accession>A0A8H4LXS9</accession>
<dbReference type="OrthoDB" id="331948at2759"/>
<gene>
    <name evidence="11" type="primary">PFA4</name>
    <name evidence="15" type="ORF">G6O67_004043</name>
</gene>
<feature type="transmembrane region" description="Helical" evidence="11 12">
    <location>
        <begin position="12"/>
        <end position="28"/>
    </location>
</feature>
<evidence type="ECO:0000313" key="15">
    <source>
        <dbReference type="EMBL" id="KAF4507555.1"/>
    </source>
</evidence>
<dbReference type="PANTHER" id="PTHR12246">
    <property type="entry name" value="PALMITOYLTRANSFERASE ZDHHC16"/>
    <property type="match status" value="1"/>
</dbReference>
<evidence type="ECO:0000256" key="10">
    <source>
        <dbReference type="ARBA" id="ARBA00048048"/>
    </source>
</evidence>
<keyword evidence="3 11" id="KW-0812">Transmembrane</keyword>
<keyword evidence="5 11" id="KW-1133">Transmembrane helix</keyword>
<evidence type="ECO:0000259" key="14">
    <source>
        <dbReference type="Pfam" id="PF01529"/>
    </source>
</evidence>
<feature type="transmembrane region" description="Helical" evidence="11 12">
    <location>
        <begin position="169"/>
        <end position="194"/>
    </location>
</feature>
<dbReference type="GO" id="GO:0019706">
    <property type="term" value="F:protein-cysteine S-palmitoyltransferase activity"/>
    <property type="evidence" value="ECO:0007669"/>
    <property type="project" value="UniProtKB-UniRule"/>
</dbReference>
<feature type="active site" description="S-palmitoyl cysteine intermediate" evidence="11">
    <location>
        <position position="115"/>
    </location>
</feature>
<feature type="transmembrane region" description="Helical" evidence="11 12">
    <location>
        <begin position="49"/>
        <end position="66"/>
    </location>
</feature>
<keyword evidence="2 11" id="KW-0808">Transferase</keyword>
<evidence type="ECO:0000256" key="12">
    <source>
        <dbReference type="RuleBase" id="RU079119"/>
    </source>
</evidence>
<dbReference type="InterPro" id="IPR039859">
    <property type="entry name" value="PFA4/ZDH16/20/ERF2-like"/>
</dbReference>
<name>A0A8H4LXS9_9HYPO</name>
<comment type="caution">
    <text evidence="11">Lacks conserved residue(s) required for the propagation of feature annotation.</text>
</comment>
<evidence type="ECO:0000256" key="7">
    <source>
        <dbReference type="ARBA" id="ARBA00023139"/>
    </source>
</evidence>
<dbReference type="AlphaFoldDB" id="A0A8H4LXS9"/>
<dbReference type="Pfam" id="PF01529">
    <property type="entry name" value="DHHC"/>
    <property type="match status" value="1"/>
</dbReference>
<comment type="function">
    <text evidence="11">Mediates the reversible addition of palmitate to target proteins, thereby regulating their membrane association and biological function.</text>
</comment>
<proteinExistence type="inferred from homology"/>
<reference evidence="15 16" key="1">
    <citation type="journal article" date="2020" name="Genome Biol. Evol.">
        <title>A new high-quality draft genome assembly of the Chinese cordyceps Ophiocordyceps sinensis.</title>
        <authorList>
            <person name="Shu R."/>
            <person name="Zhang J."/>
            <person name="Meng Q."/>
            <person name="Zhang H."/>
            <person name="Zhou G."/>
            <person name="Li M."/>
            <person name="Wu P."/>
            <person name="Zhao Y."/>
            <person name="Chen C."/>
            <person name="Qin Q."/>
        </authorList>
    </citation>
    <scope>NUCLEOTIDE SEQUENCE [LARGE SCALE GENOMIC DNA]</scope>
    <source>
        <strain evidence="15 16">IOZ07</strain>
    </source>
</reference>
<keyword evidence="9 11" id="KW-0012">Acyltransferase</keyword>
<evidence type="ECO:0000256" key="13">
    <source>
        <dbReference type="SAM" id="MobiDB-lite"/>
    </source>
</evidence>
<dbReference type="EMBL" id="JAAVMX010000005">
    <property type="protein sequence ID" value="KAF4507555.1"/>
    <property type="molecule type" value="Genomic_DNA"/>
</dbReference>
<dbReference type="InterPro" id="IPR001594">
    <property type="entry name" value="Palmitoyltrfase_DHHC"/>
</dbReference>
<dbReference type="GO" id="GO:0005789">
    <property type="term" value="C:endoplasmic reticulum membrane"/>
    <property type="evidence" value="ECO:0007669"/>
    <property type="project" value="UniProtKB-SubCell"/>
</dbReference>
<keyword evidence="16" id="KW-1185">Reference proteome</keyword>
<comment type="catalytic activity">
    <reaction evidence="10 11 12">
        <text>L-cysteinyl-[protein] + hexadecanoyl-CoA = S-hexadecanoyl-L-cysteinyl-[protein] + CoA</text>
        <dbReference type="Rhea" id="RHEA:36683"/>
        <dbReference type="Rhea" id="RHEA-COMP:10131"/>
        <dbReference type="Rhea" id="RHEA-COMP:11032"/>
        <dbReference type="ChEBI" id="CHEBI:29950"/>
        <dbReference type="ChEBI" id="CHEBI:57287"/>
        <dbReference type="ChEBI" id="CHEBI:57379"/>
        <dbReference type="ChEBI" id="CHEBI:74151"/>
        <dbReference type="EC" id="2.3.1.225"/>
    </reaction>
</comment>
<comment type="subcellular location">
    <subcellularLocation>
        <location evidence="11">Endoplasmic reticulum membrane</location>
        <topology evidence="11">Multi-pass membrane protein</topology>
    </subcellularLocation>
    <subcellularLocation>
        <location evidence="1">Membrane</location>
        <topology evidence="1">Multi-pass membrane protein</topology>
    </subcellularLocation>
</comment>
<evidence type="ECO:0000256" key="6">
    <source>
        <dbReference type="ARBA" id="ARBA00023136"/>
    </source>
</evidence>
<evidence type="ECO:0000256" key="3">
    <source>
        <dbReference type="ARBA" id="ARBA00022692"/>
    </source>
</evidence>
<feature type="domain" description="Palmitoyltransferase DHHC" evidence="14">
    <location>
        <begin position="84"/>
        <end position="211"/>
    </location>
</feature>
<protein>
    <recommendedName>
        <fullName evidence="11">Palmitoyltransferase PFA4</fullName>
        <ecNumber evidence="11">2.3.1.225</ecNumber>
    </recommendedName>
    <alternativeName>
        <fullName evidence="11">Protein S-acyltransferase</fullName>
        <shortName evidence="11">PAT</shortName>
    </alternativeName>
    <alternativeName>
        <fullName evidence="11">Protein fatty acyltransferase 4</fullName>
    </alternativeName>
</protein>
<comment type="similarity">
    <text evidence="11">Belongs to the DHHC palmitoyltransferase family. PFA4 subfamily.</text>
</comment>
<evidence type="ECO:0000256" key="5">
    <source>
        <dbReference type="ARBA" id="ARBA00022989"/>
    </source>
</evidence>
<sequence length="457" mass="52207">MAGFNDVPLIENLAVPTVCLLIAFLSYFPQYIFHRSTLDPGPPSRAESVVFNALLLCLWLTYFRVVTVDPGRYVFPGKVVDPDGRWCRKCAAPKPSRAHHCRHCGRCIPKMDHHCPWTRNCVSLTTFPHFLRFLVYSNLSLWALGRLLWKRFYALWEARHLPAYLGPSLQALIALALTSLICLFTTLALGIMLITTLRAWLFNCTMIEGWELERHEAVVDRDGRDWWDITRPDGGKVRLEKIEFPYDIGFFANMSQAMGTSNPLLWFFPFAGNPDVGTGGRGPGWSWEENGFNRREGMWPPPDPEKIRRAARPWPASQGHDRVRLPHEDLSLEEQKQAFKRRQEDDARRRKSILAELEEVDEYDFVDEVNGSDAESHNPGGEQRWTNSDGERLQDFGVDEEAEDVEAESLHDQDVPLGELLRRRRRGIGRAKTLVPHLGQEKATNNIPGGGILLRPT</sequence>
<evidence type="ECO:0000313" key="16">
    <source>
        <dbReference type="Proteomes" id="UP000557566"/>
    </source>
</evidence>
<keyword evidence="6 11" id="KW-0472">Membrane</keyword>
<evidence type="ECO:0000256" key="1">
    <source>
        <dbReference type="ARBA" id="ARBA00004141"/>
    </source>
</evidence>
<evidence type="ECO:0000256" key="4">
    <source>
        <dbReference type="ARBA" id="ARBA00022824"/>
    </source>
</evidence>
<dbReference type="Proteomes" id="UP000557566">
    <property type="component" value="Unassembled WGS sequence"/>
</dbReference>
<keyword evidence="8 11" id="KW-0449">Lipoprotein</keyword>
<dbReference type="HAMAP" id="MF_03199">
    <property type="entry name" value="DHHC_PAT_PFA4"/>
    <property type="match status" value="1"/>
</dbReference>
<comment type="caution">
    <text evidence="15">The sequence shown here is derived from an EMBL/GenBank/DDBJ whole genome shotgun (WGS) entry which is preliminary data.</text>
</comment>
<feature type="region of interest" description="Disordered" evidence="13">
    <location>
        <begin position="370"/>
        <end position="389"/>
    </location>
</feature>
<comment type="domain">
    <text evidence="11 12">The DHHC domain is required for palmitoyltransferase activity.</text>
</comment>
<evidence type="ECO:0000256" key="8">
    <source>
        <dbReference type="ARBA" id="ARBA00023288"/>
    </source>
</evidence>
<organism evidence="15 16">
    <name type="scientific">Ophiocordyceps sinensis</name>
    <dbReference type="NCBI Taxonomy" id="72228"/>
    <lineage>
        <taxon>Eukaryota</taxon>
        <taxon>Fungi</taxon>
        <taxon>Dikarya</taxon>
        <taxon>Ascomycota</taxon>
        <taxon>Pezizomycotina</taxon>
        <taxon>Sordariomycetes</taxon>
        <taxon>Hypocreomycetidae</taxon>
        <taxon>Hypocreales</taxon>
        <taxon>Ophiocordycipitaceae</taxon>
        <taxon>Ophiocordyceps</taxon>
    </lineage>
</organism>
<keyword evidence="7 11" id="KW-0564">Palmitate</keyword>
<dbReference type="InterPro" id="IPR033682">
    <property type="entry name" value="PFA4"/>
</dbReference>
<evidence type="ECO:0000256" key="2">
    <source>
        <dbReference type="ARBA" id="ARBA00022679"/>
    </source>
</evidence>
<evidence type="ECO:0000256" key="11">
    <source>
        <dbReference type="HAMAP-Rule" id="MF_03199"/>
    </source>
</evidence>
<keyword evidence="4 11" id="KW-0256">Endoplasmic reticulum</keyword>